<reference evidence="1 2" key="1">
    <citation type="submission" date="2024-10" db="EMBL/GenBank/DDBJ databases">
        <title>The Natural Products Discovery Center: Release of the First 8490 Sequenced Strains for Exploring Actinobacteria Biosynthetic Diversity.</title>
        <authorList>
            <person name="Kalkreuter E."/>
            <person name="Kautsar S.A."/>
            <person name="Yang D."/>
            <person name="Bader C.D."/>
            <person name="Teijaro C.N."/>
            <person name="Fluegel L."/>
            <person name="Davis C.M."/>
            <person name="Simpson J.R."/>
            <person name="Lauterbach L."/>
            <person name="Steele A.D."/>
            <person name="Gui C."/>
            <person name="Meng S."/>
            <person name="Li G."/>
            <person name="Viehrig K."/>
            <person name="Ye F."/>
            <person name="Su P."/>
            <person name="Kiefer A.F."/>
            <person name="Nichols A."/>
            <person name="Cepeda A.J."/>
            <person name="Yan W."/>
            <person name="Fan B."/>
            <person name="Jiang Y."/>
            <person name="Adhikari A."/>
            <person name="Zheng C.-J."/>
            <person name="Schuster L."/>
            <person name="Cowan T.M."/>
            <person name="Smanski M.J."/>
            <person name="Chevrette M.G."/>
            <person name="De Carvalho L.P.S."/>
            <person name="Shen B."/>
        </authorList>
    </citation>
    <scope>NUCLEOTIDE SEQUENCE [LARGE SCALE GENOMIC DNA]</scope>
    <source>
        <strain evidence="1 2">NPDC077409</strain>
    </source>
</reference>
<evidence type="ECO:0000313" key="2">
    <source>
        <dbReference type="Proteomes" id="UP001614338"/>
    </source>
</evidence>
<name>A0ABW8BNS3_9GAMM</name>
<comment type="caution">
    <text evidence="1">The sequence shown here is derived from an EMBL/GenBank/DDBJ whole genome shotgun (WGS) entry which is preliminary data.</text>
</comment>
<dbReference type="RefSeq" id="WP_399841926.1">
    <property type="nucleotide sequence ID" value="NZ_JBITWC010000003.1"/>
</dbReference>
<gene>
    <name evidence="1" type="ORF">ACIGG6_02520</name>
</gene>
<proteinExistence type="predicted"/>
<protein>
    <submittedName>
        <fullName evidence="1">Uncharacterized protein</fullName>
    </submittedName>
</protein>
<sequence length="95" mass="10463">MSILKPIDHQNIVLRLLARSASCDARHLTALAHAHKLPVSLHQVRVACDALVEQQFAERSSGYAYRLTLYGARELPALPLLESYYVTGGATYAAE</sequence>
<dbReference type="Proteomes" id="UP001614338">
    <property type="component" value="Unassembled WGS sequence"/>
</dbReference>
<keyword evidence="2" id="KW-1185">Reference proteome</keyword>
<evidence type="ECO:0000313" key="1">
    <source>
        <dbReference type="EMBL" id="MFI8748869.1"/>
    </source>
</evidence>
<dbReference type="EMBL" id="JBITWC010000003">
    <property type="protein sequence ID" value="MFI8748869.1"/>
    <property type="molecule type" value="Genomic_DNA"/>
</dbReference>
<organism evidence="1 2">
    <name type="scientific">Vreelandella lionensis</name>
    <dbReference type="NCBI Taxonomy" id="1144478"/>
    <lineage>
        <taxon>Bacteria</taxon>
        <taxon>Pseudomonadati</taxon>
        <taxon>Pseudomonadota</taxon>
        <taxon>Gammaproteobacteria</taxon>
        <taxon>Oceanospirillales</taxon>
        <taxon>Halomonadaceae</taxon>
        <taxon>Vreelandella</taxon>
    </lineage>
</organism>
<accession>A0ABW8BNS3</accession>